<organism evidence="1 2">
    <name type="scientific">Anguilla anguilla</name>
    <name type="common">European freshwater eel</name>
    <name type="synonym">Muraena anguilla</name>
    <dbReference type="NCBI Taxonomy" id="7936"/>
    <lineage>
        <taxon>Eukaryota</taxon>
        <taxon>Metazoa</taxon>
        <taxon>Chordata</taxon>
        <taxon>Craniata</taxon>
        <taxon>Vertebrata</taxon>
        <taxon>Euteleostomi</taxon>
        <taxon>Actinopterygii</taxon>
        <taxon>Neopterygii</taxon>
        <taxon>Teleostei</taxon>
        <taxon>Anguilliformes</taxon>
        <taxon>Anguillidae</taxon>
        <taxon>Anguilla</taxon>
    </lineage>
</organism>
<gene>
    <name evidence="1" type="ORF">ANANG_G00214160</name>
</gene>
<evidence type="ECO:0000313" key="1">
    <source>
        <dbReference type="EMBL" id="KAG5840117.1"/>
    </source>
</evidence>
<accession>A0A9D3RUL9</accession>
<reference evidence="1" key="1">
    <citation type="submission" date="2021-01" db="EMBL/GenBank/DDBJ databases">
        <title>A chromosome-scale assembly of European eel, Anguilla anguilla.</title>
        <authorList>
            <person name="Henkel C."/>
            <person name="Jong-Raadsen S.A."/>
            <person name="Dufour S."/>
            <person name="Weltzien F.-A."/>
            <person name="Palstra A.P."/>
            <person name="Pelster B."/>
            <person name="Spaink H.P."/>
            <person name="Van Den Thillart G.E."/>
            <person name="Jansen H."/>
            <person name="Zahm M."/>
            <person name="Klopp C."/>
            <person name="Cedric C."/>
            <person name="Louis A."/>
            <person name="Berthelot C."/>
            <person name="Parey E."/>
            <person name="Roest Crollius H."/>
            <person name="Montfort J."/>
            <person name="Robinson-Rechavi M."/>
            <person name="Bucao C."/>
            <person name="Bouchez O."/>
            <person name="Gislard M."/>
            <person name="Lluch J."/>
            <person name="Milhes M."/>
            <person name="Lampietro C."/>
            <person name="Lopez Roques C."/>
            <person name="Donnadieu C."/>
            <person name="Braasch I."/>
            <person name="Desvignes T."/>
            <person name="Postlethwait J."/>
            <person name="Bobe J."/>
            <person name="Guiguen Y."/>
            <person name="Dirks R."/>
        </authorList>
    </citation>
    <scope>NUCLEOTIDE SEQUENCE</scope>
    <source>
        <strain evidence="1">Tag_6206</strain>
        <tissue evidence="1">Liver</tissue>
    </source>
</reference>
<keyword evidence="2" id="KW-1185">Reference proteome</keyword>
<dbReference type="AlphaFoldDB" id="A0A9D3RUL9"/>
<dbReference type="Gene3D" id="2.60.120.920">
    <property type="match status" value="1"/>
</dbReference>
<dbReference type="EMBL" id="JAFIRN010000011">
    <property type="protein sequence ID" value="KAG5840117.1"/>
    <property type="molecule type" value="Genomic_DNA"/>
</dbReference>
<feature type="non-terminal residue" evidence="1">
    <location>
        <position position="71"/>
    </location>
</feature>
<proteinExistence type="predicted"/>
<protein>
    <submittedName>
        <fullName evidence="1">Uncharacterized protein</fullName>
    </submittedName>
</protein>
<name>A0A9D3RUL9_ANGAN</name>
<dbReference type="Proteomes" id="UP001044222">
    <property type="component" value="Chromosome 11"/>
</dbReference>
<comment type="caution">
    <text evidence="1">The sequence shown here is derived from an EMBL/GenBank/DDBJ whole genome shotgun (WGS) entry which is preliminary data.</text>
</comment>
<sequence>MSEGGGVVYIAVTDKGISRKGEGSDCGFGYNKNSWRLECIKPRDSDKLRYSVRHNKNQTHIPALTSPTAEQ</sequence>
<dbReference type="InterPro" id="IPR043136">
    <property type="entry name" value="B30.2/SPRY_sf"/>
</dbReference>
<evidence type="ECO:0000313" key="2">
    <source>
        <dbReference type="Proteomes" id="UP001044222"/>
    </source>
</evidence>